<dbReference type="HOGENOM" id="CLU_2769195_0_0_6"/>
<dbReference type="STRING" id="198628.Dda3937_03220"/>
<organism evidence="1 2">
    <name type="scientific">Dickeya dadantii (strain 3937)</name>
    <name type="common">Erwinia chrysanthemi (strain 3937)</name>
    <dbReference type="NCBI Taxonomy" id="198628"/>
    <lineage>
        <taxon>Bacteria</taxon>
        <taxon>Pseudomonadati</taxon>
        <taxon>Pseudomonadota</taxon>
        <taxon>Gammaproteobacteria</taxon>
        <taxon>Enterobacterales</taxon>
        <taxon>Pectobacteriaceae</taxon>
        <taxon>Dickeya</taxon>
    </lineage>
</organism>
<dbReference type="EMBL" id="CP002038">
    <property type="protein sequence ID" value="ADN00584.1"/>
    <property type="molecule type" value="Genomic_DNA"/>
</dbReference>
<accession>E0SME5</accession>
<protein>
    <submittedName>
        <fullName evidence="1">Uncharacterized protein</fullName>
    </submittedName>
</protein>
<dbReference type="AlphaFoldDB" id="E0SME5"/>
<evidence type="ECO:0000313" key="2">
    <source>
        <dbReference type="Proteomes" id="UP000006859"/>
    </source>
</evidence>
<evidence type="ECO:0000313" key="1">
    <source>
        <dbReference type="EMBL" id="ADN00584.1"/>
    </source>
</evidence>
<reference evidence="1 2" key="1">
    <citation type="journal article" date="2011" name="J. Bacteriol.">
        <title>Genome sequence of the plant-pathogenic bacterium Dickeya dadantii 3937.</title>
        <authorList>
            <person name="Glasner J.D."/>
            <person name="Yang C.H."/>
            <person name="Reverchon S."/>
            <person name="Hugouvieux-Cotte-Pattat N."/>
            <person name="Condemine G."/>
            <person name="Bohin J.P."/>
            <person name="Van Gijsegem F."/>
            <person name="Yang S."/>
            <person name="Franza T."/>
            <person name="Expert D."/>
            <person name="Plunkett G. III"/>
            <person name="San Francisco M.J."/>
            <person name="Charkowski A.O."/>
            <person name="Py B."/>
            <person name="Bell K."/>
            <person name="Rauscher L."/>
            <person name="Rodriguez-Palenzuela P."/>
            <person name="Toussaint A."/>
            <person name="Holeva M.C."/>
            <person name="He S.Y."/>
            <person name="Douet V."/>
            <person name="Boccara M."/>
            <person name="Blanco C."/>
            <person name="Toth I."/>
            <person name="Anderson B.D."/>
            <person name="Biehl B.S."/>
            <person name="Mau B."/>
            <person name="Flynn S.M."/>
            <person name="Barras F."/>
            <person name="Lindeberg M."/>
            <person name="Birch P.R."/>
            <person name="Tsuyumu S."/>
            <person name="Shi X."/>
            <person name="Hibbing M."/>
            <person name="Yap M.N."/>
            <person name="Carpentier M."/>
            <person name="Dassa E."/>
            <person name="Umehara M."/>
            <person name="Kim J.F."/>
            <person name="Rusch M."/>
            <person name="Soni P."/>
            <person name="Mayhew G.F."/>
            <person name="Fouts D.E."/>
            <person name="Gill S.R."/>
            <person name="Blattner F.R."/>
            <person name="Keen N.T."/>
            <person name="Perna N.T."/>
        </authorList>
    </citation>
    <scope>NUCLEOTIDE SEQUENCE [LARGE SCALE GENOMIC DNA]</scope>
    <source>
        <strain evidence="1 2">3937</strain>
    </source>
</reference>
<keyword evidence="2" id="KW-1185">Reference proteome</keyword>
<sequence>MSLSSDRTARMIKNWKKGLTYAEKHGVQTGVAGCAGAGGYNGKSCGHCRRKFGFRSHVVIGRGYGGWDD</sequence>
<dbReference type="KEGG" id="ddd:Dda3937_03220"/>
<proteinExistence type="predicted"/>
<gene>
    <name evidence="1" type="ordered locus">Dda3937_03220</name>
</gene>
<dbReference type="Proteomes" id="UP000006859">
    <property type="component" value="Chromosome"/>
</dbReference>
<name>E0SME5_DICD3</name>